<dbReference type="GO" id="GO:0004721">
    <property type="term" value="F:phosphoprotein phosphatase activity"/>
    <property type="evidence" value="ECO:0007669"/>
    <property type="project" value="TreeGrafter"/>
</dbReference>
<dbReference type="GO" id="GO:0016036">
    <property type="term" value="P:cellular response to phosphate starvation"/>
    <property type="evidence" value="ECO:0007669"/>
    <property type="project" value="TreeGrafter"/>
</dbReference>
<keyword evidence="7" id="KW-0902">Two-component regulatory system</keyword>
<comment type="subcellular location">
    <subcellularLocation>
        <location evidence="2">Membrane</location>
    </subcellularLocation>
</comment>
<dbReference type="RefSeq" id="WP_158740226.1">
    <property type="nucleotide sequence ID" value="NZ_WSLF01000005.1"/>
</dbReference>
<dbReference type="InterPro" id="IPR005467">
    <property type="entry name" value="His_kinase_dom"/>
</dbReference>
<keyword evidence="8" id="KW-1133">Transmembrane helix</keyword>
<evidence type="ECO:0000259" key="9">
    <source>
        <dbReference type="PROSITE" id="PS50109"/>
    </source>
</evidence>
<dbReference type="FunFam" id="3.30.565.10:FF:000006">
    <property type="entry name" value="Sensor histidine kinase WalK"/>
    <property type="match status" value="1"/>
</dbReference>
<proteinExistence type="predicted"/>
<evidence type="ECO:0000256" key="5">
    <source>
        <dbReference type="ARBA" id="ARBA00022679"/>
    </source>
</evidence>
<dbReference type="Pfam" id="PF02518">
    <property type="entry name" value="HATPase_c"/>
    <property type="match status" value="1"/>
</dbReference>
<dbReference type="EC" id="2.7.13.3" evidence="3"/>
<evidence type="ECO:0000256" key="8">
    <source>
        <dbReference type="SAM" id="Phobius"/>
    </source>
</evidence>
<dbReference type="InterPro" id="IPR003594">
    <property type="entry name" value="HATPase_dom"/>
</dbReference>
<organism evidence="10 11">
    <name type="scientific">Defluviitalea raffinosedens</name>
    <dbReference type="NCBI Taxonomy" id="1450156"/>
    <lineage>
        <taxon>Bacteria</taxon>
        <taxon>Bacillati</taxon>
        <taxon>Bacillota</taxon>
        <taxon>Clostridia</taxon>
        <taxon>Lachnospirales</taxon>
        <taxon>Defluviitaleaceae</taxon>
        <taxon>Defluviitalea</taxon>
    </lineage>
</organism>
<feature type="transmembrane region" description="Helical" evidence="8">
    <location>
        <begin position="12"/>
        <end position="31"/>
    </location>
</feature>
<dbReference type="Gene3D" id="1.10.287.130">
    <property type="match status" value="1"/>
</dbReference>
<dbReference type="PANTHER" id="PTHR45453">
    <property type="entry name" value="PHOSPHATE REGULON SENSOR PROTEIN PHOR"/>
    <property type="match status" value="1"/>
</dbReference>
<keyword evidence="6 10" id="KW-0418">Kinase</keyword>
<dbReference type="SUPFAM" id="SSF55874">
    <property type="entry name" value="ATPase domain of HSP90 chaperone/DNA topoisomerase II/histidine kinase"/>
    <property type="match status" value="1"/>
</dbReference>
<dbReference type="InterPro" id="IPR050351">
    <property type="entry name" value="BphY/WalK/GraS-like"/>
</dbReference>
<evidence type="ECO:0000256" key="7">
    <source>
        <dbReference type="ARBA" id="ARBA00023012"/>
    </source>
</evidence>
<evidence type="ECO:0000313" key="10">
    <source>
        <dbReference type="EMBL" id="KAE9634497.1"/>
    </source>
</evidence>
<dbReference type="InterPro" id="IPR036097">
    <property type="entry name" value="HisK_dim/P_sf"/>
</dbReference>
<dbReference type="SUPFAM" id="SSF47384">
    <property type="entry name" value="Homodimeric domain of signal transducing histidine kinase"/>
    <property type="match status" value="1"/>
</dbReference>
<dbReference type="SMART" id="SM00388">
    <property type="entry name" value="HisKA"/>
    <property type="match status" value="1"/>
</dbReference>
<protein>
    <recommendedName>
        <fullName evidence="3">histidine kinase</fullName>
        <ecNumber evidence="3">2.7.13.3</ecNumber>
    </recommendedName>
</protein>
<evidence type="ECO:0000256" key="4">
    <source>
        <dbReference type="ARBA" id="ARBA00022553"/>
    </source>
</evidence>
<keyword evidence="8" id="KW-0812">Transmembrane</keyword>
<accession>A0A7C8LDE2</accession>
<gene>
    <name evidence="10" type="ORF">GND95_07445</name>
</gene>
<evidence type="ECO:0000256" key="3">
    <source>
        <dbReference type="ARBA" id="ARBA00012438"/>
    </source>
</evidence>
<evidence type="ECO:0000313" key="11">
    <source>
        <dbReference type="Proteomes" id="UP000483018"/>
    </source>
</evidence>
<dbReference type="InterPro" id="IPR003661">
    <property type="entry name" value="HisK_dim/P_dom"/>
</dbReference>
<dbReference type="CDD" id="cd00082">
    <property type="entry name" value="HisKA"/>
    <property type="match status" value="1"/>
</dbReference>
<dbReference type="PRINTS" id="PR00344">
    <property type="entry name" value="BCTRLSENSOR"/>
</dbReference>
<dbReference type="GO" id="GO:0000155">
    <property type="term" value="F:phosphorelay sensor kinase activity"/>
    <property type="evidence" value="ECO:0007669"/>
    <property type="project" value="InterPro"/>
</dbReference>
<dbReference type="PROSITE" id="PS50109">
    <property type="entry name" value="HIS_KIN"/>
    <property type="match status" value="1"/>
</dbReference>
<comment type="caution">
    <text evidence="10">The sequence shown here is derived from an EMBL/GenBank/DDBJ whole genome shotgun (WGS) entry which is preliminary data.</text>
</comment>
<dbReference type="OrthoDB" id="9813151at2"/>
<feature type="domain" description="Histidine kinase" evidence="9">
    <location>
        <begin position="241"/>
        <end position="456"/>
    </location>
</feature>
<dbReference type="Pfam" id="PF00512">
    <property type="entry name" value="HisKA"/>
    <property type="match status" value="1"/>
</dbReference>
<dbReference type="Gene3D" id="6.10.340.10">
    <property type="match status" value="1"/>
</dbReference>
<keyword evidence="8" id="KW-0472">Membrane</keyword>
<dbReference type="Proteomes" id="UP000483018">
    <property type="component" value="Unassembled WGS sequence"/>
</dbReference>
<dbReference type="SMART" id="SM00387">
    <property type="entry name" value="HATPase_c"/>
    <property type="match status" value="1"/>
</dbReference>
<dbReference type="PANTHER" id="PTHR45453:SF1">
    <property type="entry name" value="PHOSPHATE REGULON SENSOR PROTEIN PHOR"/>
    <property type="match status" value="1"/>
</dbReference>
<comment type="catalytic activity">
    <reaction evidence="1">
        <text>ATP + protein L-histidine = ADP + protein N-phospho-L-histidine.</text>
        <dbReference type="EC" id="2.7.13.3"/>
    </reaction>
</comment>
<dbReference type="InterPro" id="IPR004358">
    <property type="entry name" value="Sig_transdc_His_kin-like_C"/>
</dbReference>
<keyword evidence="5" id="KW-0808">Transferase</keyword>
<sequence>MHTIRKRLNILFAVCSITAVGLTMMFVNITINNKFNEYMLKIQDKRDERIVNYFQELYKREGKWDKDSGIELIHEAYMGNYCLTLLDANKEFVWGMNPGDIRYKTHFNNMLEEEGGVYRSKRFEIIVDNNIVGYIDIGQYSPILLSEEDVNFKLSINKSIIISGIVTLMIIISISLYFSNQFSAPIREICSISVDLSKGNFNIKSSIKSNIKELEDLRRSTNILAEKLKYQDMLRKRLISDISHEIRTPLNVLQNNLEAMLDGIIPITTERLGHLNEEVVRFGKLLNHLEILKQFESESIKFNFEILSLDELIKSIYNDFRMEAENNDITFECIIQPNKDYKIAGDRDKLKQVFINLLSNALKFTGRNGKILIYLYRENPYVIIEIKDNGIGIKKEDLPFVFERFYRGDKSRHQTPGSGIGLTIVKNILDFHSANIDVESQEGLGTTFKLKFIGVKNNDKIIKEIYKEFS</sequence>
<name>A0A7C8LDE2_9FIRM</name>
<evidence type="ECO:0000256" key="6">
    <source>
        <dbReference type="ARBA" id="ARBA00022777"/>
    </source>
</evidence>
<evidence type="ECO:0000256" key="1">
    <source>
        <dbReference type="ARBA" id="ARBA00000085"/>
    </source>
</evidence>
<feature type="transmembrane region" description="Helical" evidence="8">
    <location>
        <begin position="160"/>
        <end position="178"/>
    </location>
</feature>
<dbReference type="Gene3D" id="3.30.565.10">
    <property type="entry name" value="Histidine kinase-like ATPase, C-terminal domain"/>
    <property type="match status" value="1"/>
</dbReference>
<dbReference type="InterPro" id="IPR036890">
    <property type="entry name" value="HATPase_C_sf"/>
</dbReference>
<evidence type="ECO:0000256" key="2">
    <source>
        <dbReference type="ARBA" id="ARBA00004370"/>
    </source>
</evidence>
<dbReference type="GO" id="GO:0005886">
    <property type="term" value="C:plasma membrane"/>
    <property type="evidence" value="ECO:0007669"/>
    <property type="project" value="TreeGrafter"/>
</dbReference>
<keyword evidence="11" id="KW-1185">Reference proteome</keyword>
<dbReference type="CDD" id="cd00075">
    <property type="entry name" value="HATPase"/>
    <property type="match status" value="1"/>
</dbReference>
<reference evidence="10 11" key="1">
    <citation type="submission" date="2019-12" db="EMBL/GenBank/DDBJ databases">
        <title>Defluviitalea raffinosedens, isolated from a biogas fermenter, genome sequencing and characterization.</title>
        <authorList>
            <person name="Rettenmaier R."/>
            <person name="Schneider M."/>
            <person name="Neuhaus K."/>
            <person name="Liebl W."/>
            <person name="Zverlov V."/>
        </authorList>
    </citation>
    <scope>NUCLEOTIDE SEQUENCE [LARGE SCALE GENOMIC DNA]</scope>
    <source>
        <strain evidence="10 11">249c-K6</strain>
    </source>
</reference>
<dbReference type="EMBL" id="WSLF01000005">
    <property type="protein sequence ID" value="KAE9634497.1"/>
    <property type="molecule type" value="Genomic_DNA"/>
</dbReference>
<keyword evidence="4" id="KW-0597">Phosphoprotein</keyword>
<dbReference type="AlphaFoldDB" id="A0A7C8LDE2"/>